<dbReference type="EMBL" id="CP146023">
    <property type="protein sequence ID" value="WWQ69547.1"/>
    <property type="molecule type" value="Genomic_DNA"/>
</dbReference>
<organism evidence="1 2">
    <name type="scientific">Streptomyces citrinus</name>
    <dbReference type="NCBI Taxonomy" id="3118173"/>
    <lineage>
        <taxon>Bacteria</taxon>
        <taxon>Bacillati</taxon>
        <taxon>Actinomycetota</taxon>
        <taxon>Actinomycetes</taxon>
        <taxon>Kitasatosporales</taxon>
        <taxon>Streptomycetaceae</taxon>
        <taxon>Streptomyces</taxon>
    </lineage>
</organism>
<accession>A0ACD5AQU2</accession>
<keyword evidence="2" id="KW-1185">Reference proteome</keyword>
<name>A0ACD5AQU2_9ACTN</name>
<evidence type="ECO:0000313" key="1">
    <source>
        <dbReference type="EMBL" id="WWQ69547.1"/>
    </source>
</evidence>
<dbReference type="Proteomes" id="UP001432251">
    <property type="component" value="Plasmid p1"/>
</dbReference>
<reference evidence="1" key="1">
    <citation type="journal article" date="2025" name="Int. J. Syst. Evol. Microbiol.">
        <title>Streptomyces citrinus sp. nov., with yellow diffusible pigment.</title>
        <authorList>
            <person name="He Y."/>
            <person name="Yang E."/>
            <person name="Xu J."/>
            <person name="Sun Y."/>
            <person name="Sun L."/>
        </authorList>
    </citation>
    <scope>NUCLEOTIDE SEQUENCE</scope>
    <source>
        <strain evidence="1">Q6</strain>
    </source>
</reference>
<protein>
    <submittedName>
        <fullName evidence="1">Uncharacterized protein</fullName>
    </submittedName>
</protein>
<sequence>MAAGHLRAYFDQPLELSRYLAAERLVLNSGLSGEQRAKVVVEIAKAMIAGRDALNADTGNGSNGDPGDSRP</sequence>
<proteinExistence type="predicted"/>
<geneLocation type="plasmid" evidence="1 2">
    <name>p1</name>
</geneLocation>
<gene>
    <name evidence="1" type="ORF">V2W30_40990</name>
</gene>
<keyword evidence="1" id="KW-0614">Plasmid</keyword>
<evidence type="ECO:0000313" key="2">
    <source>
        <dbReference type="Proteomes" id="UP001432251"/>
    </source>
</evidence>